<gene>
    <name evidence="1" type="ORF">P9989_03950</name>
</gene>
<accession>A0ABY8IZB3</accession>
<sequence length="84" mass="9569">MRQHVEVVYSPCHGRIEKILIQKNDYVYEWEKLFVVRNHDGLLEEIRIGASGLIASLEVLESQEVDTNTILATVKDDLNITGSD</sequence>
<reference evidence="1 2" key="1">
    <citation type="submission" date="2023-04" db="EMBL/GenBank/DDBJ databases">
        <title>Genome sequence of Halobacillus naozhouensis KACC 21980.</title>
        <authorList>
            <person name="Kim S."/>
            <person name="Heo J."/>
            <person name="Kwon S.-W."/>
        </authorList>
    </citation>
    <scope>NUCLEOTIDE SEQUENCE [LARGE SCALE GENOMIC DNA]</scope>
    <source>
        <strain evidence="1 2">KCTC 13234</strain>
    </source>
</reference>
<dbReference type="Proteomes" id="UP001221597">
    <property type="component" value="Chromosome"/>
</dbReference>
<organism evidence="1 2">
    <name type="scientific">Halobacillus naozhouensis</name>
    <dbReference type="NCBI Taxonomy" id="554880"/>
    <lineage>
        <taxon>Bacteria</taxon>
        <taxon>Bacillati</taxon>
        <taxon>Bacillota</taxon>
        <taxon>Bacilli</taxon>
        <taxon>Bacillales</taxon>
        <taxon>Bacillaceae</taxon>
        <taxon>Halobacillus</taxon>
    </lineage>
</organism>
<evidence type="ECO:0008006" key="3">
    <source>
        <dbReference type="Google" id="ProtNLM"/>
    </source>
</evidence>
<keyword evidence="2" id="KW-1185">Reference proteome</keyword>
<dbReference type="RefSeq" id="WP_283077521.1">
    <property type="nucleotide sequence ID" value="NZ_CP121671.1"/>
</dbReference>
<evidence type="ECO:0000313" key="1">
    <source>
        <dbReference type="EMBL" id="WFT75555.1"/>
    </source>
</evidence>
<name>A0ABY8IZB3_9BACI</name>
<dbReference type="SUPFAM" id="SSF51230">
    <property type="entry name" value="Single hybrid motif"/>
    <property type="match status" value="1"/>
</dbReference>
<proteinExistence type="predicted"/>
<dbReference type="InterPro" id="IPR011053">
    <property type="entry name" value="Single_hybrid_motif"/>
</dbReference>
<evidence type="ECO:0000313" key="2">
    <source>
        <dbReference type="Proteomes" id="UP001221597"/>
    </source>
</evidence>
<dbReference type="Gene3D" id="2.40.50.100">
    <property type="match status" value="1"/>
</dbReference>
<protein>
    <recommendedName>
        <fullName evidence="3">Lipoyl-binding domain-containing protein</fullName>
    </recommendedName>
</protein>
<dbReference type="EMBL" id="CP121671">
    <property type="protein sequence ID" value="WFT75555.1"/>
    <property type="molecule type" value="Genomic_DNA"/>
</dbReference>